<organism evidence="1 2">
    <name type="scientific">Talaromyces proteolyticus</name>
    <dbReference type="NCBI Taxonomy" id="1131652"/>
    <lineage>
        <taxon>Eukaryota</taxon>
        <taxon>Fungi</taxon>
        <taxon>Dikarya</taxon>
        <taxon>Ascomycota</taxon>
        <taxon>Pezizomycotina</taxon>
        <taxon>Eurotiomycetes</taxon>
        <taxon>Eurotiomycetidae</taxon>
        <taxon>Eurotiales</taxon>
        <taxon>Trichocomaceae</taxon>
        <taxon>Talaromyces</taxon>
        <taxon>Talaromyces sect. Bacilispori</taxon>
    </lineage>
</organism>
<protein>
    <submittedName>
        <fullName evidence="1">Uncharacterized protein</fullName>
    </submittedName>
</protein>
<proteinExistence type="predicted"/>
<evidence type="ECO:0000313" key="2">
    <source>
        <dbReference type="Proteomes" id="UP001201262"/>
    </source>
</evidence>
<gene>
    <name evidence="1" type="ORF">BGW36DRAFT_430256</name>
</gene>
<reference evidence="1" key="1">
    <citation type="submission" date="2021-12" db="EMBL/GenBank/DDBJ databases">
        <title>Convergent genome expansion in fungi linked to evolution of root-endophyte symbiosis.</title>
        <authorList>
            <consortium name="DOE Joint Genome Institute"/>
            <person name="Ke Y.-H."/>
            <person name="Bonito G."/>
            <person name="Liao H.-L."/>
            <person name="Looney B."/>
            <person name="Rojas-Flechas A."/>
            <person name="Nash J."/>
            <person name="Hameed K."/>
            <person name="Schadt C."/>
            <person name="Martin F."/>
            <person name="Crous P.W."/>
            <person name="Miettinen O."/>
            <person name="Magnuson J.K."/>
            <person name="Labbe J."/>
            <person name="Jacobson D."/>
            <person name="Doktycz M.J."/>
            <person name="Veneault-Fourrey C."/>
            <person name="Kuo A."/>
            <person name="Mondo S."/>
            <person name="Calhoun S."/>
            <person name="Riley R."/>
            <person name="Ohm R."/>
            <person name="LaButti K."/>
            <person name="Andreopoulos B."/>
            <person name="Pangilinan J."/>
            <person name="Nolan M."/>
            <person name="Tritt A."/>
            <person name="Clum A."/>
            <person name="Lipzen A."/>
            <person name="Daum C."/>
            <person name="Barry K."/>
            <person name="Grigoriev I.V."/>
            <person name="Vilgalys R."/>
        </authorList>
    </citation>
    <scope>NUCLEOTIDE SEQUENCE</scope>
    <source>
        <strain evidence="1">PMI_201</strain>
    </source>
</reference>
<accession>A0AAD4PU63</accession>
<name>A0AAD4PU63_9EURO</name>
<dbReference type="GeneID" id="70251108"/>
<sequence length="248" mass="28869">MSLTGTASSSGHNFEWRKVDQWDDQDYLWVEVGLWSNRFPVRVDGPRPHNFNVTVIRYGYIETKVCESTLMEGRFPVPIPKYLVERPGDYQISINRSLENLPTLGTGIYEESRSCEFTFAVPRPDPVSDFKWKILKYYDVRVEGEAYKLIEVQLESHGQPFPIQDSQTEWSFELEVFYDVPSPNDDVDDHMCTTILRDGIFHVHAPITLFERHGTYGVRVNWELDGIASLGQRRYENCREDNISFTVD</sequence>
<dbReference type="RefSeq" id="XP_046069908.1">
    <property type="nucleotide sequence ID" value="XM_046220821.1"/>
</dbReference>
<evidence type="ECO:0000313" key="1">
    <source>
        <dbReference type="EMBL" id="KAH8694238.1"/>
    </source>
</evidence>
<dbReference type="AlphaFoldDB" id="A0AAD4PU63"/>
<dbReference type="Proteomes" id="UP001201262">
    <property type="component" value="Unassembled WGS sequence"/>
</dbReference>
<keyword evidence="2" id="KW-1185">Reference proteome</keyword>
<comment type="caution">
    <text evidence="1">The sequence shown here is derived from an EMBL/GenBank/DDBJ whole genome shotgun (WGS) entry which is preliminary data.</text>
</comment>
<dbReference type="EMBL" id="JAJTJA010000009">
    <property type="protein sequence ID" value="KAH8694238.1"/>
    <property type="molecule type" value="Genomic_DNA"/>
</dbReference>